<accession>A0A1K1LM54</accession>
<keyword evidence="2" id="KW-0226">DNA condensation</keyword>
<reference evidence="5 6" key="1">
    <citation type="submission" date="2016-11" db="EMBL/GenBank/DDBJ databases">
        <authorList>
            <person name="Jaros S."/>
            <person name="Januszkiewicz K."/>
            <person name="Wedrychowicz H."/>
        </authorList>
    </citation>
    <scope>NUCLEOTIDE SEQUENCE [LARGE SCALE GENOMIC DNA]</scope>
    <source>
        <strain evidence="5 6">YL228</strain>
    </source>
</reference>
<dbReference type="InterPro" id="IPR000119">
    <property type="entry name" value="Hist_DNA-bd"/>
</dbReference>
<evidence type="ECO:0000256" key="4">
    <source>
        <dbReference type="RuleBase" id="RU003939"/>
    </source>
</evidence>
<dbReference type="Gene3D" id="4.10.520.10">
    <property type="entry name" value="IHF-like DNA-binding proteins"/>
    <property type="match status" value="1"/>
</dbReference>
<dbReference type="GO" id="GO:0030527">
    <property type="term" value="F:structural constituent of chromatin"/>
    <property type="evidence" value="ECO:0007669"/>
    <property type="project" value="InterPro"/>
</dbReference>
<proteinExistence type="inferred from homology"/>
<dbReference type="Pfam" id="PF00216">
    <property type="entry name" value="Bac_DNA_binding"/>
    <property type="match status" value="1"/>
</dbReference>
<dbReference type="GO" id="GO:0030261">
    <property type="term" value="P:chromosome condensation"/>
    <property type="evidence" value="ECO:0007669"/>
    <property type="project" value="UniProtKB-KW"/>
</dbReference>
<dbReference type="SMART" id="SM00411">
    <property type="entry name" value="BHL"/>
    <property type="match status" value="1"/>
</dbReference>
<dbReference type="PANTHER" id="PTHR33175:SF3">
    <property type="entry name" value="DNA-BINDING PROTEIN HU-BETA"/>
    <property type="match status" value="1"/>
</dbReference>
<protein>
    <submittedName>
        <fullName evidence="5">DNA-binding protein HU-beta</fullName>
    </submittedName>
</protein>
<evidence type="ECO:0000256" key="1">
    <source>
        <dbReference type="ARBA" id="ARBA00010529"/>
    </source>
</evidence>
<sequence>MTKTELISAVAEKADFTKKNAETAVNAIIATITDALASGEKVSIVGFGTFEVRDRKEKQVINPQTKKMMTAPASKAPAFKAGQALKNAVNK</sequence>
<dbReference type="GO" id="GO:0003677">
    <property type="term" value="F:DNA binding"/>
    <property type="evidence" value="ECO:0007669"/>
    <property type="project" value="UniProtKB-KW"/>
</dbReference>
<dbReference type="AlphaFoldDB" id="A0A1K1LM54"/>
<evidence type="ECO:0000313" key="6">
    <source>
        <dbReference type="Proteomes" id="UP000183461"/>
    </source>
</evidence>
<organism evidence="5 6">
    <name type="scientific">Ruminococcus flavefaciens</name>
    <dbReference type="NCBI Taxonomy" id="1265"/>
    <lineage>
        <taxon>Bacteria</taxon>
        <taxon>Bacillati</taxon>
        <taxon>Bacillota</taxon>
        <taxon>Clostridia</taxon>
        <taxon>Eubacteriales</taxon>
        <taxon>Oscillospiraceae</taxon>
        <taxon>Ruminococcus</taxon>
    </lineage>
</organism>
<dbReference type="PANTHER" id="PTHR33175">
    <property type="entry name" value="DNA-BINDING PROTEIN HU"/>
    <property type="match status" value="1"/>
</dbReference>
<dbReference type="SUPFAM" id="SSF47729">
    <property type="entry name" value="IHF-like DNA-binding proteins"/>
    <property type="match status" value="1"/>
</dbReference>
<dbReference type="GO" id="GO:0005829">
    <property type="term" value="C:cytosol"/>
    <property type="evidence" value="ECO:0007669"/>
    <property type="project" value="TreeGrafter"/>
</dbReference>
<gene>
    <name evidence="5" type="ORF">SAMN02910280_0566</name>
</gene>
<dbReference type="InterPro" id="IPR010992">
    <property type="entry name" value="IHF-like_DNA-bd_dom_sf"/>
</dbReference>
<keyword evidence="3 5" id="KW-0238">DNA-binding</keyword>
<dbReference type="RefSeq" id="WP_028514795.1">
    <property type="nucleotide sequence ID" value="NZ_CACVNT010000019.1"/>
</dbReference>
<dbReference type="CDD" id="cd13831">
    <property type="entry name" value="HU"/>
    <property type="match status" value="1"/>
</dbReference>
<comment type="similarity">
    <text evidence="1 4">Belongs to the bacterial histone-like protein family.</text>
</comment>
<dbReference type="Proteomes" id="UP000183461">
    <property type="component" value="Unassembled WGS sequence"/>
</dbReference>
<evidence type="ECO:0000256" key="2">
    <source>
        <dbReference type="ARBA" id="ARBA00023067"/>
    </source>
</evidence>
<evidence type="ECO:0000256" key="3">
    <source>
        <dbReference type="ARBA" id="ARBA00023125"/>
    </source>
</evidence>
<name>A0A1K1LM54_RUMFL</name>
<evidence type="ECO:0000313" key="5">
    <source>
        <dbReference type="EMBL" id="SFW11964.1"/>
    </source>
</evidence>
<dbReference type="PRINTS" id="PR01727">
    <property type="entry name" value="DNABINDINGHU"/>
</dbReference>
<dbReference type="EMBL" id="FPIP01000001">
    <property type="protein sequence ID" value="SFW11964.1"/>
    <property type="molecule type" value="Genomic_DNA"/>
</dbReference>